<reference evidence="3" key="2">
    <citation type="submission" date="2015-07" db="EMBL/GenBank/DDBJ databases">
        <title>Contrasting host-pathogen interactions and genome evolution in two generalist and specialist microsporidian pathogens of mosquitoes.</title>
        <authorList>
            <consortium name="The Broad Institute Genomics Platform"/>
            <consortium name="The Broad Institute Genome Sequencing Center for Infectious Disease"/>
            <person name="Cuomo C.A."/>
            <person name="Sanscrainte N.D."/>
            <person name="Goldberg J.M."/>
            <person name="Heiman D."/>
            <person name="Young S."/>
            <person name="Zeng Q."/>
            <person name="Becnel J.J."/>
            <person name="Birren B.W."/>
        </authorList>
    </citation>
    <scope>NUCLEOTIDE SEQUENCE [LARGE SCALE GENOMIC DNA]</scope>
    <source>
        <strain evidence="3">USNM 41457</strain>
    </source>
</reference>
<keyword evidence="3" id="KW-1185">Reference proteome</keyword>
<reference evidence="2 3" key="1">
    <citation type="submission" date="2011-08" db="EMBL/GenBank/DDBJ databases">
        <authorList>
            <person name="Liu Z.J."/>
            <person name="Shi F.L."/>
            <person name="Lu J.Q."/>
            <person name="Li M."/>
            <person name="Wang Z.L."/>
        </authorList>
    </citation>
    <scope>NUCLEOTIDE SEQUENCE [LARGE SCALE GENOMIC DNA]</scope>
    <source>
        <strain evidence="2 3">USNM 41457</strain>
    </source>
</reference>
<dbReference type="AlphaFoldDB" id="J9D0B7"/>
<evidence type="ECO:0000259" key="1">
    <source>
        <dbReference type="Pfam" id="PF10350"/>
    </source>
</evidence>
<comment type="caution">
    <text evidence="2">The sequence shown here is derived from an EMBL/GenBank/DDBJ whole genome shotgun (WGS) entry which is preliminary data.</text>
</comment>
<evidence type="ECO:0000313" key="2">
    <source>
        <dbReference type="EMBL" id="EJW01316.1"/>
    </source>
</evidence>
<protein>
    <recommendedName>
        <fullName evidence="1">DUF2428 domain-containing protein</fullName>
    </recommendedName>
</protein>
<dbReference type="Pfam" id="PF10350">
    <property type="entry name" value="DUF2428"/>
    <property type="match status" value="1"/>
</dbReference>
<accession>J9D0B7</accession>
<dbReference type="EMBL" id="AFBI03000005">
    <property type="protein sequence ID" value="EJW01316.1"/>
    <property type="molecule type" value="Genomic_DNA"/>
</dbReference>
<name>J9D0B7_EDHAE</name>
<organism evidence="2 3">
    <name type="scientific">Edhazardia aedis (strain USNM 41457)</name>
    <name type="common">Microsporidian parasite</name>
    <dbReference type="NCBI Taxonomy" id="1003232"/>
    <lineage>
        <taxon>Eukaryota</taxon>
        <taxon>Fungi</taxon>
        <taxon>Fungi incertae sedis</taxon>
        <taxon>Microsporidia</taxon>
        <taxon>Edhazardia</taxon>
    </lineage>
</organism>
<gene>
    <name evidence="2" type="ORF">EDEG_00501</name>
</gene>
<dbReference type="InParanoid" id="J9D0B7"/>
<proteinExistence type="predicted"/>
<sequence length="666" mass="79393">MRLRNLFFEHENQKSNMSKNTNSVSNDKTTIISPNVGKIPKSNIKSNINRCVFSMFSHKFIKKVAYNLKTNYFGCENCHESLKRSNLYVCKTYAIEYQSKPHRLQNISTFFTIKFKQNNKKWEKDYFEILWPIFFDSYEEIRNVAIKHCYIEFMCPRILINHLLSYEYSDISGITEISFKLKNIDDILTICSNHLHQCILKIKKSSLDYHLLLEKQDGRNLILFGMIYFLNAHNINIDNDIEYLYEICFKRMKKICNNIEVLDEDGELVQQPTDIIMWRTLKEIACYLSKKATKLSEVTHLVDIMYKIKHLGLFSHCYELLSHFIRRSNIDYREIKDFVLELLQKLENDVLCTTRKGSGIPLLFLAFTSKDEFLSCYTKDLFSILSARFSYCSNELRVLYTRIIINLINSRKCMVFLFENLNNLFQLAFENSKSNNWRVQNVGVHLFGKLINRIFERIPHDLYQYKYSKIIESIRKNILLQFDLKNDTISLLCLIFYQNCDNFTYDEKFIIEKCYKEKNEHLRLLSKRLISKYTDNNKKNTEINPTDDHTGSIKHNTYEFKENVDKMLCLFEILSSDDEKIRKKACKSMDTCKLNYKSPEYNKLLLIREFIKTGHVNDLFKKLESEKTISSKNQYFSEEYTTTYHDKNRDIEMILHETYNPFICFN</sequence>
<dbReference type="VEuPathDB" id="MicrosporidiaDB:EDEG_00501"/>
<feature type="domain" description="DUF2428" evidence="1">
    <location>
        <begin position="247"/>
        <end position="437"/>
    </location>
</feature>
<evidence type="ECO:0000313" key="3">
    <source>
        <dbReference type="Proteomes" id="UP000003163"/>
    </source>
</evidence>
<dbReference type="InterPro" id="IPR019442">
    <property type="entry name" value="THADA/TRM732_DUF2428"/>
</dbReference>
<dbReference type="HOGENOM" id="CLU_412203_0_0_1"/>
<dbReference type="Proteomes" id="UP000003163">
    <property type="component" value="Unassembled WGS sequence"/>
</dbReference>